<name>A0A8K0NBS8_COCNU</name>
<dbReference type="GO" id="GO:0016758">
    <property type="term" value="F:hexosyltransferase activity"/>
    <property type="evidence" value="ECO:0007669"/>
    <property type="project" value="InterPro"/>
</dbReference>
<sequence length="144" mass="16039">MEKSRRSPTGGESRLTEKFRRSPTGGEVRLKEFDWWRSSAEREVCKEFGFWRNPTEGEIPSPFAADDHQTKNAYIMADIAGSKVLTEDELDSSSLQTAIDEILGNEHLMAEMSEKALKFARPSAAADVAKCILSLVLSNVKSIT</sequence>
<evidence type="ECO:0000313" key="4">
    <source>
        <dbReference type="Proteomes" id="UP000797356"/>
    </source>
</evidence>
<dbReference type="Proteomes" id="UP000797356">
    <property type="component" value="Chromosome 14"/>
</dbReference>
<dbReference type="Gene3D" id="3.40.50.2000">
    <property type="entry name" value="Glycogen Phosphorylase B"/>
    <property type="match status" value="1"/>
</dbReference>
<dbReference type="Pfam" id="PF04101">
    <property type="entry name" value="Glyco_tran_28_C"/>
    <property type="match status" value="1"/>
</dbReference>
<dbReference type="PANTHER" id="PTHR21015">
    <property type="entry name" value="UDP-N-ACETYLGLUCOSAMINE--N-ACETYLMURAMYL-(PENTAPEPTIDE) PYROPHOSPHORYL-UNDECAPRENOL N-ACETYLGLUCOSAMINE TRANSFERASE 1"/>
    <property type="match status" value="1"/>
</dbReference>
<accession>A0A8K0NBS8</accession>
<evidence type="ECO:0000256" key="1">
    <source>
        <dbReference type="SAM" id="MobiDB-lite"/>
    </source>
</evidence>
<dbReference type="AlphaFoldDB" id="A0A8K0NBS8"/>
<keyword evidence="4" id="KW-1185">Reference proteome</keyword>
<reference evidence="3" key="2">
    <citation type="submission" date="2019-07" db="EMBL/GenBank/DDBJ databases">
        <authorList>
            <person name="Yang Y."/>
            <person name="Bocs S."/>
            <person name="Baudouin L."/>
        </authorList>
    </citation>
    <scope>NUCLEOTIDE SEQUENCE</scope>
    <source>
        <tissue evidence="3">Spear leaf of Hainan Tall coconut</tissue>
    </source>
</reference>
<proteinExistence type="predicted"/>
<feature type="domain" description="Glycosyl transferase family 28 C-terminal" evidence="2">
    <location>
        <begin position="59"/>
        <end position="125"/>
    </location>
</feature>
<dbReference type="PANTHER" id="PTHR21015:SF22">
    <property type="entry name" value="GLYCOSYLTRANSFERASE"/>
    <property type="match status" value="1"/>
</dbReference>
<dbReference type="EMBL" id="CM017885">
    <property type="protein sequence ID" value="KAG1368126.1"/>
    <property type="molecule type" value="Genomic_DNA"/>
</dbReference>
<evidence type="ECO:0000259" key="2">
    <source>
        <dbReference type="Pfam" id="PF04101"/>
    </source>
</evidence>
<protein>
    <recommendedName>
        <fullName evidence="2">Glycosyl transferase family 28 C-terminal domain-containing protein</fullName>
    </recommendedName>
</protein>
<reference evidence="3" key="1">
    <citation type="journal article" date="2017" name="Gigascience">
        <title>The genome draft of coconut (Cocos nucifera).</title>
        <authorList>
            <person name="Xiao Y."/>
            <person name="Xu P."/>
            <person name="Fan H."/>
            <person name="Baudouin L."/>
            <person name="Xia W."/>
            <person name="Bocs S."/>
            <person name="Xu J."/>
            <person name="Li Q."/>
            <person name="Guo A."/>
            <person name="Zhou L."/>
            <person name="Li J."/>
            <person name="Wu Y."/>
            <person name="Ma Z."/>
            <person name="Armero A."/>
            <person name="Issali A.E."/>
            <person name="Liu N."/>
            <person name="Peng M."/>
            <person name="Yang Y."/>
        </authorList>
    </citation>
    <scope>NUCLEOTIDE SEQUENCE</scope>
    <source>
        <tissue evidence="3">Spear leaf of Hainan Tall coconut</tissue>
    </source>
</reference>
<gene>
    <name evidence="3" type="ORF">COCNU_14G005940</name>
</gene>
<dbReference type="InterPro" id="IPR007235">
    <property type="entry name" value="Glyco_trans_28_C"/>
</dbReference>
<dbReference type="OrthoDB" id="20273at2759"/>
<evidence type="ECO:0000313" key="3">
    <source>
        <dbReference type="EMBL" id="KAG1368126.1"/>
    </source>
</evidence>
<comment type="caution">
    <text evidence="3">The sequence shown here is derived from an EMBL/GenBank/DDBJ whole genome shotgun (WGS) entry which is preliminary data.</text>
</comment>
<organism evidence="3 4">
    <name type="scientific">Cocos nucifera</name>
    <name type="common">Coconut palm</name>
    <dbReference type="NCBI Taxonomy" id="13894"/>
    <lineage>
        <taxon>Eukaryota</taxon>
        <taxon>Viridiplantae</taxon>
        <taxon>Streptophyta</taxon>
        <taxon>Embryophyta</taxon>
        <taxon>Tracheophyta</taxon>
        <taxon>Spermatophyta</taxon>
        <taxon>Magnoliopsida</taxon>
        <taxon>Liliopsida</taxon>
        <taxon>Arecaceae</taxon>
        <taxon>Arecoideae</taxon>
        <taxon>Cocoseae</taxon>
        <taxon>Attaleinae</taxon>
        <taxon>Cocos</taxon>
    </lineage>
</organism>
<dbReference type="SUPFAM" id="SSF53756">
    <property type="entry name" value="UDP-Glycosyltransferase/glycogen phosphorylase"/>
    <property type="match status" value="1"/>
</dbReference>
<feature type="region of interest" description="Disordered" evidence="1">
    <location>
        <begin position="1"/>
        <end position="24"/>
    </location>
</feature>